<dbReference type="OMA" id="NINIFTV"/>
<dbReference type="OrthoDB" id="4200124at2759"/>
<dbReference type="eggNOG" id="ENOG502SKJD">
    <property type="taxonomic scope" value="Eukaryota"/>
</dbReference>
<gene>
    <name evidence="2" type="ORF">F503_05045</name>
</gene>
<dbReference type="CDD" id="cd09917">
    <property type="entry name" value="F-box_SF"/>
    <property type="match status" value="1"/>
</dbReference>
<proteinExistence type="predicted"/>
<dbReference type="Proteomes" id="UP000016923">
    <property type="component" value="Unassembled WGS sequence"/>
</dbReference>
<evidence type="ECO:0000313" key="2">
    <source>
        <dbReference type="EMBL" id="EPE09950.1"/>
    </source>
</evidence>
<feature type="compositionally biased region" description="Polar residues" evidence="1">
    <location>
        <begin position="330"/>
        <end position="345"/>
    </location>
</feature>
<reference evidence="2 3" key="1">
    <citation type="journal article" date="2013" name="BMC Genomics">
        <title>The genome and transcriptome of the pine saprophyte Ophiostoma piceae, and a comparison with the bark beetle-associated pine pathogen Grosmannia clavigera.</title>
        <authorList>
            <person name="Haridas S."/>
            <person name="Wang Y."/>
            <person name="Lim L."/>
            <person name="Massoumi Alamouti S."/>
            <person name="Jackman S."/>
            <person name="Docking R."/>
            <person name="Robertson G."/>
            <person name="Birol I."/>
            <person name="Bohlmann J."/>
            <person name="Breuil C."/>
        </authorList>
    </citation>
    <scope>NUCLEOTIDE SEQUENCE [LARGE SCALE GENOMIC DNA]</scope>
    <source>
        <strain evidence="2 3">UAMH 11346</strain>
    </source>
</reference>
<name>S3D8Y9_OPHP1</name>
<dbReference type="VEuPathDB" id="FungiDB:F503_05045"/>
<protein>
    <submittedName>
        <fullName evidence="2">F-box domain-containing protein</fullName>
    </submittedName>
</protein>
<organism evidence="2 3">
    <name type="scientific">Ophiostoma piceae (strain UAMH 11346)</name>
    <name type="common">Sap stain fungus</name>
    <dbReference type="NCBI Taxonomy" id="1262450"/>
    <lineage>
        <taxon>Eukaryota</taxon>
        <taxon>Fungi</taxon>
        <taxon>Dikarya</taxon>
        <taxon>Ascomycota</taxon>
        <taxon>Pezizomycotina</taxon>
        <taxon>Sordariomycetes</taxon>
        <taxon>Sordariomycetidae</taxon>
        <taxon>Ophiostomatales</taxon>
        <taxon>Ophiostomataceae</taxon>
        <taxon>Ophiostoma</taxon>
    </lineage>
</organism>
<evidence type="ECO:0000256" key="1">
    <source>
        <dbReference type="SAM" id="MobiDB-lite"/>
    </source>
</evidence>
<dbReference type="AlphaFoldDB" id="S3D8Y9"/>
<sequence length="660" mass="73326">MTDTELQTDTASVFAEPRTVGLLCLPPEIQRAIFAHCRHSWSNLMMVCKAFHELASEFFYKKILLAVEDIPSEWQPRRVTMGLASVLDVLANSPHDHARHVKYLIVEKTQASRNEPHHSRFAQYNGIFINALLKQALPRSTGLEVFRWDIGIKISEQLYKVLHGITTLSSVFIRLPDPFPPRPFHEPVPEPTTTQAIGLPMLSGFQNLQSLDIHDIGRHETVPEIQACIQNLSGVLEYLRLSMSRHTWKKVKAAMGDADDPDTALDETPPADEFVWEYVTALAKILGLEKLDDDLAGEACLKDEAESAAGTTAENSEAVTVANSDANEASGSLEQVGVSSSQLPVETSADGTDYARSRRRLTLHTLGLERIVVNASVLSRGIDLATLQSITLLDIGSQVPVWELFARVNKTQPLALSSIHTNHVSKPFLRFVSQLPKLSHIYLAYSKFAEPRDENEQGGPKCSLRDIRRCILKKHAATLQTISVHGRGDSDWYMDITTLALLAQRCQQLEELAVSMTMEKYSTFLTLLPQFTSLVALHISHLNGGYTAKDSLLGVLGNNPQLVLEYMRVGGLDTGFANVIIRLDARQKMINQMEREAKKNRANGSNESDESGDGDDSSDDDSLGFEYLGPKYIFKAGTIHFAETNARIFSKEIVNASFCW</sequence>
<evidence type="ECO:0000313" key="3">
    <source>
        <dbReference type="Proteomes" id="UP000016923"/>
    </source>
</evidence>
<dbReference type="SUPFAM" id="SSF52047">
    <property type="entry name" value="RNI-like"/>
    <property type="match status" value="1"/>
</dbReference>
<dbReference type="HOGENOM" id="CLU_415656_0_0_1"/>
<feature type="region of interest" description="Disordered" evidence="1">
    <location>
        <begin position="330"/>
        <end position="351"/>
    </location>
</feature>
<dbReference type="EMBL" id="KE148146">
    <property type="protein sequence ID" value="EPE09950.1"/>
    <property type="molecule type" value="Genomic_DNA"/>
</dbReference>
<dbReference type="STRING" id="1262450.S3D8Y9"/>
<keyword evidence="3" id="KW-1185">Reference proteome</keyword>
<feature type="region of interest" description="Disordered" evidence="1">
    <location>
        <begin position="596"/>
        <end position="620"/>
    </location>
</feature>
<accession>S3D8Y9</accession>
<feature type="compositionally biased region" description="Acidic residues" evidence="1">
    <location>
        <begin position="607"/>
        <end position="620"/>
    </location>
</feature>